<dbReference type="OrthoDB" id="5980013at2759"/>
<dbReference type="GO" id="GO:0006915">
    <property type="term" value="P:apoptotic process"/>
    <property type="evidence" value="ECO:0007669"/>
    <property type="project" value="UniProtKB-KW"/>
</dbReference>
<gene>
    <name evidence="6" type="primary">Traf3</name>
    <name evidence="6" type="ORF">AWC38_SpisGene19702</name>
</gene>
<keyword evidence="6" id="KW-0675">Receptor</keyword>
<evidence type="ECO:0000256" key="3">
    <source>
        <dbReference type="ARBA" id="ARBA00022843"/>
    </source>
</evidence>
<sequence>MAAEKRTRPVEGFYLGTESHIRLKAEKIRPKKPKKVDQEKMYPIEIVDRDKIENKVKIHFIGYSSDFDEWRDRDDSVDRDKSSLGRLRCVTETSRLRGDYLLPRFIPSEDSLSDRASALFNRLGREVKFSLFSTKRESPEVRIEMQIDMDIYTTYLQNIGFVKNSRGPEVHCVHDNSHLCDLLGKDELLPILTIIPLREHEKDVSSLHGEVIRLKSSPASPKGASDYRKNSGVSLTREYERRLDRNEHQLALHDIQLSDQDMQIQMLEATSYNGTYIWKIDRYSLRFQEAVAGKTPSIYSPPFYVGRFGYKVCARLYPNGDGNGKGTHISMFFVVMRGEYDALLPWPFLQKVHFRLIDQERIRDANEAFRPEPNSTSFKRPTSDMNLASGCPTFISHMELRQGGYIRNDTMFIKTTVDTCGLQGNIC</sequence>
<dbReference type="EMBL" id="LSMT01000582">
    <property type="protein sequence ID" value="PFX16036.1"/>
    <property type="molecule type" value="Genomic_DNA"/>
</dbReference>
<accession>A0A2B4RFT7</accession>
<evidence type="ECO:0000256" key="1">
    <source>
        <dbReference type="ARBA" id="ARBA00022499"/>
    </source>
</evidence>
<protein>
    <submittedName>
        <fullName evidence="6">TNF receptor-associated factor 3</fullName>
    </submittedName>
</protein>
<keyword evidence="1" id="KW-1017">Isopeptide bond</keyword>
<dbReference type="GO" id="GO:0005164">
    <property type="term" value="F:tumor necrosis factor receptor binding"/>
    <property type="evidence" value="ECO:0007669"/>
    <property type="project" value="TreeGrafter"/>
</dbReference>
<dbReference type="GO" id="GO:0009898">
    <property type="term" value="C:cytoplasmic side of plasma membrane"/>
    <property type="evidence" value="ECO:0007669"/>
    <property type="project" value="TreeGrafter"/>
</dbReference>
<evidence type="ECO:0000256" key="2">
    <source>
        <dbReference type="ARBA" id="ARBA00022703"/>
    </source>
</evidence>
<dbReference type="Pfam" id="PF21355">
    <property type="entry name" value="TRAF-mep_MATH"/>
    <property type="match status" value="1"/>
</dbReference>
<evidence type="ECO:0000256" key="4">
    <source>
        <dbReference type="ARBA" id="ARBA00023054"/>
    </source>
</evidence>
<evidence type="ECO:0000313" key="7">
    <source>
        <dbReference type="Proteomes" id="UP000225706"/>
    </source>
</evidence>
<reference evidence="7" key="1">
    <citation type="journal article" date="2017" name="bioRxiv">
        <title>Comparative analysis of the genomes of Stylophora pistillata and Acropora digitifera provides evidence for extensive differences between species of corals.</title>
        <authorList>
            <person name="Voolstra C.R."/>
            <person name="Li Y."/>
            <person name="Liew Y.J."/>
            <person name="Baumgarten S."/>
            <person name="Zoccola D."/>
            <person name="Flot J.-F."/>
            <person name="Tambutte S."/>
            <person name="Allemand D."/>
            <person name="Aranda M."/>
        </authorList>
    </citation>
    <scope>NUCLEOTIDE SEQUENCE [LARGE SCALE GENOMIC DNA]</scope>
</reference>
<dbReference type="STRING" id="50429.A0A2B4RFT7"/>
<feature type="domain" description="MATH" evidence="5">
    <location>
        <begin position="273"/>
        <end position="417"/>
    </location>
</feature>
<dbReference type="AlphaFoldDB" id="A0A2B4RFT7"/>
<keyword evidence="3" id="KW-0832">Ubl conjugation</keyword>
<organism evidence="6 7">
    <name type="scientific">Stylophora pistillata</name>
    <name type="common">Smooth cauliflower coral</name>
    <dbReference type="NCBI Taxonomy" id="50429"/>
    <lineage>
        <taxon>Eukaryota</taxon>
        <taxon>Metazoa</taxon>
        <taxon>Cnidaria</taxon>
        <taxon>Anthozoa</taxon>
        <taxon>Hexacorallia</taxon>
        <taxon>Scleractinia</taxon>
        <taxon>Astrocoeniina</taxon>
        <taxon>Pocilloporidae</taxon>
        <taxon>Stylophora</taxon>
    </lineage>
</organism>
<dbReference type="InterPro" id="IPR049342">
    <property type="entry name" value="TRAF1-6_MATH_dom"/>
</dbReference>
<evidence type="ECO:0000259" key="5">
    <source>
        <dbReference type="PROSITE" id="PS50144"/>
    </source>
</evidence>
<comment type="caution">
    <text evidence="6">The sequence shown here is derived from an EMBL/GenBank/DDBJ whole genome shotgun (WGS) entry which is preliminary data.</text>
</comment>
<dbReference type="InterPro" id="IPR002083">
    <property type="entry name" value="MATH/TRAF_dom"/>
</dbReference>
<dbReference type="PANTHER" id="PTHR10131:SF153">
    <property type="entry name" value="RING-TYPE DOMAIN-CONTAINING PROTEIN"/>
    <property type="match status" value="1"/>
</dbReference>
<evidence type="ECO:0000313" key="6">
    <source>
        <dbReference type="EMBL" id="PFX16036.1"/>
    </source>
</evidence>
<dbReference type="Gene3D" id="2.30.30.140">
    <property type="match status" value="1"/>
</dbReference>
<dbReference type="SUPFAM" id="SSF49599">
    <property type="entry name" value="TRAF domain-like"/>
    <property type="match status" value="1"/>
</dbReference>
<dbReference type="PANTHER" id="PTHR10131">
    <property type="entry name" value="TNF RECEPTOR ASSOCIATED FACTOR"/>
    <property type="match status" value="1"/>
</dbReference>
<dbReference type="PROSITE" id="PS50144">
    <property type="entry name" value="MATH"/>
    <property type="match status" value="1"/>
</dbReference>
<dbReference type="SUPFAM" id="SSF57953">
    <property type="entry name" value="Trimerization domain of TRAF"/>
    <property type="match status" value="1"/>
</dbReference>
<dbReference type="Gene3D" id="2.60.210.10">
    <property type="entry name" value="Apoptosis, Tumor Necrosis Factor Receptor Associated Protein 2, Chain A"/>
    <property type="match status" value="1"/>
</dbReference>
<proteinExistence type="predicted"/>
<dbReference type="InterPro" id="IPR008974">
    <property type="entry name" value="TRAF-like"/>
</dbReference>
<keyword evidence="7" id="KW-1185">Reference proteome</keyword>
<keyword evidence="4" id="KW-0175">Coiled coil</keyword>
<dbReference type="Proteomes" id="UP000225706">
    <property type="component" value="Unassembled WGS sequence"/>
</dbReference>
<dbReference type="SMART" id="SM00061">
    <property type="entry name" value="MATH"/>
    <property type="match status" value="1"/>
</dbReference>
<keyword evidence="2" id="KW-0053">Apoptosis</keyword>
<name>A0A2B4RFT7_STYPI</name>
<dbReference type="FunFam" id="2.60.210.10:FF:000001">
    <property type="entry name" value="TNF receptor-associated factor"/>
    <property type="match status" value="1"/>
</dbReference>
<dbReference type="GO" id="GO:0043122">
    <property type="term" value="P:regulation of canonical NF-kappaB signal transduction"/>
    <property type="evidence" value="ECO:0007669"/>
    <property type="project" value="TreeGrafter"/>
</dbReference>